<dbReference type="Proteomes" id="UP000887566">
    <property type="component" value="Unplaced"/>
</dbReference>
<keyword evidence="6" id="KW-1185">Reference proteome</keyword>
<keyword evidence="2" id="KW-0344">Guanine-nucleotide releasing factor</keyword>
<evidence type="ECO:0000313" key="7">
    <source>
        <dbReference type="WBParaSite" id="PSAMB.scaffold1857size27203.g15312.t1"/>
    </source>
</evidence>
<feature type="compositionally biased region" description="Low complexity" evidence="3">
    <location>
        <begin position="314"/>
        <end position="342"/>
    </location>
</feature>
<reference evidence="7" key="1">
    <citation type="submission" date="2022-11" db="UniProtKB">
        <authorList>
            <consortium name="WormBaseParasite"/>
        </authorList>
    </citation>
    <scope>IDENTIFICATION</scope>
</reference>
<feature type="compositionally biased region" description="Low complexity" evidence="3">
    <location>
        <begin position="717"/>
        <end position="731"/>
    </location>
</feature>
<evidence type="ECO:0000313" key="6">
    <source>
        <dbReference type="Proteomes" id="UP000887566"/>
    </source>
</evidence>
<feature type="compositionally biased region" description="Basic residues" evidence="3">
    <location>
        <begin position="733"/>
        <end position="744"/>
    </location>
</feature>
<dbReference type="InterPro" id="IPR043324">
    <property type="entry name" value="PH_PLEKHG1_G2_G3"/>
</dbReference>
<feature type="region of interest" description="Disordered" evidence="3">
    <location>
        <begin position="218"/>
        <end position="251"/>
    </location>
</feature>
<feature type="compositionally biased region" description="Polar residues" evidence="3">
    <location>
        <begin position="785"/>
        <end position="799"/>
    </location>
</feature>
<feature type="compositionally biased region" description="Polar residues" evidence="3">
    <location>
        <begin position="108"/>
        <end position="125"/>
    </location>
</feature>
<dbReference type="PROSITE" id="PS50003">
    <property type="entry name" value="PH_DOMAIN"/>
    <property type="match status" value="1"/>
</dbReference>
<dbReference type="AlphaFoldDB" id="A0A914VEI5"/>
<keyword evidence="1" id="KW-0597">Phosphoprotein</keyword>
<dbReference type="InterPro" id="IPR000219">
    <property type="entry name" value="DH_dom"/>
</dbReference>
<dbReference type="PROSITE" id="PS00741">
    <property type="entry name" value="DH_1"/>
    <property type="match status" value="1"/>
</dbReference>
<feature type="region of interest" description="Disordered" evidence="3">
    <location>
        <begin position="714"/>
        <end position="801"/>
    </location>
</feature>
<feature type="region of interest" description="Disordered" evidence="3">
    <location>
        <begin position="290"/>
        <end position="342"/>
    </location>
</feature>
<proteinExistence type="predicted"/>
<dbReference type="SMART" id="SM00325">
    <property type="entry name" value="RhoGEF"/>
    <property type="match status" value="1"/>
</dbReference>
<dbReference type="InterPro" id="IPR001849">
    <property type="entry name" value="PH_domain"/>
</dbReference>
<dbReference type="Gene3D" id="2.30.29.30">
    <property type="entry name" value="Pleckstrin-homology domain (PH domain)/Phosphotyrosine-binding domain (PTB)"/>
    <property type="match status" value="1"/>
</dbReference>
<dbReference type="InterPro" id="IPR055251">
    <property type="entry name" value="SOS1_NGEF_PH"/>
</dbReference>
<feature type="compositionally biased region" description="Polar residues" evidence="3">
    <location>
        <begin position="751"/>
        <end position="773"/>
    </location>
</feature>
<organism evidence="6 7">
    <name type="scientific">Plectus sambesii</name>
    <dbReference type="NCBI Taxonomy" id="2011161"/>
    <lineage>
        <taxon>Eukaryota</taxon>
        <taxon>Metazoa</taxon>
        <taxon>Ecdysozoa</taxon>
        <taxon>Nematoda</taxon>
        <taxon>Chromadorea</taxon>
        <taxon>Plectida</taxon>
        <taxon>Plectina</taxon>
        <taxon>Plectoidea</taxon>
        <taxon>Plectidae</taxon>
        <taxon>Plectus</taxon>
    </lineage>
</organism>
<dbReference type="GO" id="GO:0035556">
    <property type="term" value="P:intracellular signal transduction"/>
    <property type="evidence" value="ECO:0007669"/>
    <property type="project" value="InterPro"/>
</dbReference>
<dbReference type="InterPro" id="IPR035899">
    <property type="entry name" value="DBL_dom_sf"/>
</dbReference>
<protein>
    <submittedName>
        <fullName evidence="7">Pleckstrin homology domain-containing family G member 1</fullName>
    </submittedName>
</protein>
<feature type="compositionally biased region" description="Low complexity" evidence="3">
    <location>
        <begin position="226"/>
        <end position="235"/>
    </location>
</feature>
<dbReference type="PROSITE" id="PS50010">
    <property type="entry name" value="DH_2"/>
    <property type="match status" value="1"/>
</dbReference>
<dbReference type="CDD" id="cd00160">
    <property type="entry name" value="RhoGEF"/>
    <property type="match status" value="1"/>
</dbReference>
<dbReference type="InterPro" id="IPR011993">
    <property type="entry name" value="PH-like_dom_sf"/>
</dbReference>
<feature type="domain" description="DH" evidence="5">
    <location>
        <begin position="377"/>
        <end position="562"/>
    </location>
</feature>
<evidence type="ECO:0000259" key="4">
    <source>
        <dbReference type="PROSITE" id="PS50003"/>
    </source>
</evidence>
<feature type="compositionally biased region" description="Polar residues" evidence="3">
    <location>
        <begin position="856"/>
        <end position="868"/>
    </location>
</feature>
<dbReference type="Pfam" id="PF22697">
    <property type="entry name" value="SOS1_NGEF_PH"/>
    <property type="match status" value="1"/>
</dbReference>
<dbReference type="Gene3D" id="1.20.900.10">
    <property type="entry name" value="Dbl homology (DH) domain"/>
    <property type="match status" value="1"/>
</dbReference>
<dbReference type="SUPFAM" id="SSF50729">
    <property type="entry name" value="PH domain-like"/>
    <property type="match status" value="1"/>
</dbReference>
<dbReference type="GO" id="GO:0031267">
    <property type="term" value="F:small GTPase binding"/>
    <property type="evidence" value="ECO:0007669"/>
    <property type="project" value="TreeGrafter"/>
</dbReference>
<feature type="domain" description="PH" evidence="4">
    <location>
        <begin position="590"/>
        <end position="690"/>
    </location>
</feature>
<dbReference type="InterPro" id="IPR001331">
    <property type="entry name" value="GDS_CDC24_CS"/>
</dbReference>
<dbReference type="CDD" id="cd13243">
    <property type="entry name" value="PH_PLEKHG1_G2_G3"/>
    <property type="match status" value="1"/>
</dbReference>
<evidence type="ECO:0000256" key="3">
    <source>
        <dbReference type="SAM" id="MobiDB-lite"/>
    </source>
</evidence>
<dbReference type="WBParaSite" id="PSAMB.scaffold1857size27203.g15312.t1">
    <property type="protein sequence ID" value="PSAMB.scaffold1857size27203.g15312.t1"/>
    <property type="gene ID" value="PSAMB.scaffold1857size27203.g15312"/>
</dbReference>
<dbReference type="SUPFAM" id="SSF48065">
    <property type="entry name" value="DBL homology domain (DH-domain)"/>
    <property type="match status" value="1"/>
</dbReference>
<evidence type="ECO:0000256" key="1">
    <source>
        <dbReference type="ARBA" id="ARBA00022553"/>
    </source>
</evidence>
<feature type="compositionally biased region" description="Polar residues" evidence="3">
    <location>
        <begin position="133"/>
        <end position="149"/>
    </location>
</feature>
<name>A0A914VEI5_9BILA</name>
<feature type="region of interest" description="Disordered" evidence="3">
    <location>
        <begin position="99"/>
        <end position="165"/>
    </location>
</feature>
<feature type="region of interest" description="Disordered" evidence="3">
    <location>
        <begin position="849"/>
        <end position="871"/>
    </location>
</feature>
<dbReference type="GO" id="GO:0005085">
    <property type="term" value="F:guanyl-nucleotide exchange factor activity"/>
    <property type="evidence" value="ECO:0007669"/>
    <property type="project" value="UniProtKB-KW"/>
</dbReference>
<dbReference type="Pfam" id="PF00621">
    <property type="entry name" value="RhoGEF"/>
    <property type="match status" value="1"/>
</dbReference>
<sequence length="1067" mass="118996">MIRGGVDLWRNCAGLTGQQRVITAGQSGQTTSRHFVRHCRPVGDREEGGERRVGLIGAPRDASQLVHYRSRGWMDECDSQASHLAPSGAADDYDDLENYCPSVAPLEQNGNRQSPAPAAQLNTPLPSDLRSEPLSSSTTIDATTPSAVLQPTPPTSRRQRYHRCDSESNLRPYRIISGNASEQLLLWQAARAAAQLGLAANDCDKRPALRAKLKKVLAPTGSTNNSSGATLTAGSGSSGGKPRRASLSSNTIVAKNKVSSSIVDPTVINASDKMPMDAGKVKAFRSLSFEKKNKRASSSPEQECEDNQRLSFISTSTGYSSARSSLRSSDTSDDTSTSFDSTGTASISCFPRHFLSEEASLSHHTRCELLRSGDVTHLNRIAMELLDTERCYVNDLNDIIQGYLNFLIRERDSLGVTTVEICTLFGCIEKVFKFNRQLYQALDAAQLNTSLMAKCFIDYSDGFACYAQYCAQYQKMVSTLAHLEQNPLVADSLAGRQGALGHALPLNSYLLKPVQRVLKYHLFLENILKSSKDAANVADKEVTLIKKALECMTSRAKEINEVKKREEHAVRVKELQAMLQRWNTTDQCEDLSQYGDLVLEANFKLLGTKTNRQLFLFEEMLLIAKEKPDKTLCCKDYILCSSLMLNESVAGEPFAFQVLAFDNPRLQYTLITRNMEQKRQWTKELKRMMLDHYNIEIPEHTKNLVLSMETPKPRMWASNSTSSSASRSSNSKKVPKYLEKRRKSSEHNRQLSHQRSQSASRVVKAASTSNLHNSPPVMLSKDDSCQTPQQTSTRHQSFFTRRKSGDLSRVKFFAARKKASLPPTPIRFENGFSPSRYFDDSGLYIDSPPSLVDFQPKTSHSAQPSQPSAERRLLQTEEIERTFEELWNELNQFSFDGGNGYQKCSTPSTSKFPLASVTPSSQPTERLNRLIDGATTEEKAQSLPKLDCEVSADDEEDSSVVSCYDTLLELDMERKLSWSSDGGDNICDKHVSFRKNTAPFTHLVNIRDCVKSWEKRRHSFGVFSTPSRHSTIDLDPHLGVVQAMVRQFEAPSTDARGDDSAFQESHL</sequence>
<evidence type="ECO:0000256" key="2">
    <source>
        <dbReference type="ARBA" id="ARBA00022658"/>
    </source>
</evidence>
<accession>A0A914VEI5</accession>
<dbReference type="PANTHER" id="PTHR45924">
    <property type="entry name" value="FI17866P1"/>
    <property type="match status" value="1"/>
</dbReference>
<dbReference type="PANTHER" id="PTHR45924:SF2">
    <property type="entry name" value="FI17866P1"/>
    <property type="match status" value="1"/>
</dbReference>
<dbReference type="SMART" id="SM00233">
    <property type="entry name" value="PH"/>
    <property type="match status" value="1"/>
</dbReference>
<evidence type="ECO:0000259" key="5">
    <source>
        <dbReference type="PROSITE" id="PS50010"/>
    </source>
</evidence>